<dbReference type="AlphaFoldDB" id="A0A4P9VUY1"/>
<evidence type="ECO:0000313" key="2">
    <source>
        <dbReference type="Proteomes" id="UP000269721"/>
    </source>
</evidence>
<organism evidence="1 2">
    <name type="scientific">Blyttiomyces helicus</name>
    <dbReference type="NCBI Taxonomy" id="388810"/>
    <lineage>
        <taxon>Eukaryota</taxon>
        <taxon>Fungi</taxon>
        <taxon>Fungi incertae sedis</taxon>
        <taxon>Chytridiomycota</taxon>
        <taxon>Chytridiomycota incertae sedis</taxon>
        <taxon>Chytridiomycetes</taxon>
        <taxon>Chytridiomycetes incertae sedis</taxon>
        <taxon>Blyttiomyces</taxon>
    </lineage>
</organism>
<accession>A0A4P9VUY1</accession>
<evidence type="ECO:0000313" key="1">
    <source>
        <dbReference type="EMBL" id="RKO82922.1"/>
    </source>
</evidence>
<dbReference type="EMBL" id="ML001910">
    <property type="protein sequence ID" value="RKO82922.1"/>
    <property type="molecule type" value="Genomic_DNA"/>
</dbReference>
<keyword evidence="2" id="KW-1185">Reference proteome</keyword>
<gene>
    <name evidence="1" type="ORF">BDK51DRAFT_50499</name>
</gene>
<name>A0A4P9VUY1_9FUNG</name>
<protein>
    <submittedName>
        <fullName evidence="1">Uncharacterized protein</fullName>
    </submittedName>
</protein>
<proteinExistence type="predicted"/>
<dbReference type="Proteomes" id="UP000269721">
    <property type="component" value="Unassembled WGS sequence"/>
</dbReference>
<sequence>MPLLSDHQALLEELEKLIISFLDDDDAMDDFLELYLTALPQEPHGAVPRPGPCPRLVMRMAEPEFCKLTRYDSRCPQTTQGWRLAVALCRLGSNGKGASVRKVMHLIEIGAGTAVIFTKRVVQALTDCRGEWVVWPDVARRKEIPRVMSEEGFSGYVGLLDGMTIPLAQKSAVVGKCTSITKKSK</sequence>
<reference evidence="2" key="1">
    <citation type="journal article" date="2018" name="Nat. Microbiol.">
        <title>Leveraging single-cell genomics to expand the fungal tree of life.</title>
        <authorList>
            <person name="Ahrendt S.R."/>
            <person name="Quandt C.A."/>
            <person name="Ciobanu D."/>
            <person name="Clum A."/>
            <person name="Salamov A."/>
            <person name="Andreopoulos B."/>
            <person name="Cheng J.F."/>
            <person name="Woyke T."/>
            <person name="Pelin A."/>
            <person name="Henrissat B."/>
            <person name="Reynolds N.K."/>
            <person name="Benny G.L."/>
            <person name="Smith M.E."/>
            <person name="James T.Y."/>
            <person name="Grigoriev I.V."/>
        </authorList>
    </citation>
    <scope>NUCLEOTIDE SEQUENCE [LARGE SCALE GENOMIC DNA]</scope>
</reference>
<dbReference type="OrthoDB" id="2445244at2759"/>